<dbReference type="SUPFAM" id="SSF51695">
    <property type="entry name" value="PLC-like phosphodiesterases"/>
    <property type="match status" value="1"/>
</dbReference>
<dbReference type="PANTHER" id="PTHR13593:SF113">
    <property type="entry name" value="SI:DKEY-266F7.9"/>
    <property type="match status" value="1"/>
</dbReference>
<protein>
    <recommendedName>
        <fullName evidence="1">Phosphatidylinositol-specific phospholipase C X domain-containing protein</fullName>
    </recommendedName>
</protein>
<dbReference type="WBParaSite" id="TREG1_83930.1">
    <property type="protein sequence ID" value="TREG1_83930.1"/>
    <property type="gene ID" value="TREG1_83930"/>
</dbReference>
<dbReference type="Pfam" id="PF26146">
    <property type="entry name" value="PI-PLC_X"/>
    <property type="match status" value="1"/>
</dbReference>
<dbReference type="InterPro" id="IPR000909">
    <property type="entry name" value="PLipase_C_PInositol-sp_X_dom"/>
</dbReference>
<dbReference type="Gene3D" id="3.20.20.190">
    <property type="entry name" value="Phosphatidylinositol (PI) phosphodiesterase"/>
    <property type="match status" value="1"/>
</dbReference>
<dbReference type="InterPro" id="IPR017946">
    <property type="entry name" value="PLC-like_Pdiesterase_TIM-brl"/>
</dbReference>
<accession>A0AA85KHX3</accession>
<dbReference type="SMART" id="SM00148">
    <property type="entry name" value="PLCXc"/>
    <property type="match status" value="1"/>
</dbReference>
<feature type="domain" description="Phosphatidylinositol-specific phospholipase C X" evidence="1">
    <location>
        <begin position="27"/>
        <end position="207"/>
    </location>
</feature>
<reference evidence="2" key="1">
    <citation type="submission" date="2022-06" db="EMBL/GenBank/DDBJ databases">
        <authorList>
            <person name="Berger JAMES D."/>
            <person name="Berger JAMES D."/>
        </authorList>
    </citation>
    <scope>NUCLEOTIDE SEQUENCE [LARGE SCALE GENOMIC DNA]</scope>
</reference>
<sequence length="335" mass="38828">MAEKNSRSYVRNNNLNVTEWMSELPAQITCQKLNTLAIPGTHNSGTYSVNTLSSVSPDSPLYFLKKFLPSCFLSRISYPWCKTQSLSITAQLKIGIRYFDLRICNIIKNTKSKSLKLTEEFYIVHGQYAQPLANELKRINEFIKAHPNEVIILDCNHTYCFQTDEQREKFENLVLSIIGPIMLPRNQEIPSLDDIWGTDYRILCFSCHNPKLEKMHLNFWSIDKMKSFWAETSNPKKMISFLNDHLGPSYHKDPLKFHVYQSVLTANSFFILLHPFGSVRKTAKCVTPYVKKWINSPDHLANINGVNIIIIDFCSVFYPAYCEDIIQMNYKTWPS</sequence>
<dbReference type="GO" id="GO:0006629">
    <property type="term" value="P:lipid metabolic process"/>
    <property type="evidence" value="ECO:0007669"/>
    <property type="project" value="InterPro"/>
</dbReference>
<evidence type="ECO:0000313" key="2">
    <source>
        <dbReference type="Proteomes" id="UP000050795"/>
    </source>
</evidence>
<evidence type="ECO:0000259" key="1">
    <source>
        <dbReference type="SMART" id="SM00148"/>
    </source>
</evidence>
<proteinExistence type="predicted"/>
<dbReference type="InterPro" id="IPR051057">
    <property type="entry name" value="PI-PLC_domain"/>
</dbReference>
<keyword evidence="2" id="KW-1185">Reference proteome</keyword>
<dbReference type="GO" id="GO:0008081">
    <property type="term" value="F:phosphoric diester hydrolase activity"/>
    <property type="evidence" value="ECO:0007669"/>
    <property type="project" value="InterPro"/>
</dbReference>
<reference evidence="3" key="2">
    <citation type="submission" date="2023-11" db="UniProtKB">
        <authorList>
            <consortium name="WormBaseParasite"/>
        </authorList>
    </citation>
    <scope>IDENTIFICATION</scope>
</reference>
<organism evidence="2 3">
    <name type="scientific">Trichobilharzia regenti</name>
    <name type="common">Nasal bird schistosome</name>
    <dbReference type="NCBI Taxonomy" id="157069"/>
    <lineage>
        <taxon>Eukaryota</taxon>
        <taxon>Metazoa</taxon>
        <taxon>Spiralia</taxon>
        <taxon>Lophotrochozoa</taxon>
        <taxon>Platyhelminthes</taxon>
        <taxon>Trematoda</taxon>
        <taxon>Digenea</taxon>
        <taxon>Strigeidida</taxon>
        <taxon>Schistosomatoidea</taxon>
        <taxon>Schistosomatidae</taxon>
        <taxon>Trichobilharzia</taxon>
    </lineage>
</organism>
<dbReference type="Proteomes" id="UP000050795">
    <property type="component" value="Unassembled WGS sequence"/>
</dbReference>
<dbReference type="PANTHER" id="PTHR13593">
    <property type="match status" value="1"/>
</dbReference>
<evidence type="ECO:0000313" key="3">
    <source>
        <dbReference type="WBParaSite" id="TREG1_83930.1"/>
    </source>
</evidence>
<name>A0AA85KHX3_TRIRE</name>
<dbReference type="AlphaFoldDB" id="A0AA85KHX3"/>